<dbReference type="SUPFAM" id="SSF53850">
    <property type="entry name" value="Periplasmic binding protein-like II"/>
    <property type="match status" value="1"/>
</dbReference>
<gene>
    <name evidence="9" type="ORF">ABM479_24380</name>
</gene>
<protein>
    <recommendedName>
        <fullName evidence="6">HTH-type transcriptional regulator TtuA</fullName>
    </recommendedName>
    <alternativeName>
        <fullName evidence="7">Tartrate utilization transcriptional regulator</fullName>
    </alternativeName>
</protein>
<dbReference type="PROSITE" id="PS50931">
    <property type="entry name" value="HTH_LYSR"/>
    <property type="match status" value="1"/>
</dbReference>
<dbReference type="InterPro" id="IPR005119">
    <property type="entry name" value="LysR_subst-bd"/>
</dbReference>
<dbReference type="PANTHER" id="PTHR30537:SF5">
    <property type="entry name" value="HTH-TYPE TRANSCRIPTIONAL ACTIVATOR TTDR-RELATED"/>
    <property type="match status" value="1"/>
</dbReference>
<evidence type="ECO:0000256" key="5">
    <source>
        <dbReference type="ARBA" id="ARBA00054626"/>
    </source>
</evidence>
<comment type="similarity">
    <text evidence="1">Belongs to the LysR transcriptional regulatory family.</text>
</comment>
<evidence type="ECO:0000256" key="1">
    <source>
        <dbReference type="ARBA" id="ARBA00009437"/>
    </source>
</evidence>
<organism evidence="9">
    <name type="scientific">Rhizobium sp. ZPR3</name>
    <dbReference type="NCBI Taxonomy" id="3158967"/>
    <lineage>
        <taxon>Bacteria</taxon>
        <taxon>Pseudomonadati</taxon>
        <taxon>Pseudomonadota</taxon>
        <taxon>Alphaproteobacteria</taxon>
        <taxon>Hyphomicrobiales</taxon>
        <taxon>Rhizobiaceae</taxon>
        <taxon>Rhizobium/Agrobacterium group</taxon>
        <taxon>Rhizobium</taxon>
    </lineage>
</organism>
<dbReference type="FunFam" id="1.10.10.10:FF:000001">
    <property type="entry name" value="LysR family transcriptional regulator"/>
    <property type="match status" value="1"/>
</dbReference>
<evidence type="ECO:0000256" key="6">
    <source>
        <dbReference type="ARBA" id="ARBA00067332"/>
    </source>
</evidence>
<dbReference type="InterPro" id="IPR036390">
    <property type="entry name" value="WH_DNA-bd_sf"/>
</dbReference>
<dbReference type="CDD" id="cd08475">
    <property type="entry name" value="PBP2_CrgA_like_6"/>
    <property type="match status" value="1"/>
</dbReference>
<dbReference type="Pfam" id="PF00126">
    <property type="entry name" value="HTH_1"/>
    <property type="match status" value="1"/>
</dbReference>
<name>A0AAU7RYA9_9HYPH</name>
<evidence type="ECO:0000256" key="3">
    <source>
        <dbReference type="ARBA" id="ARBA00023125"/>
    </source>
</evidence>
<dbReference type="GO" id="GO:0003677">
    <property type="term" value="F:DNA binding"/>
    <property type="evidence" value="ECO:0007669"/>
    <property type="project" value="UniProtKB-KW"/>
</dbReference>
<comment type="function">
    <text evidence="5">Transcriptional regulator of the ttuABCDE tartrate utilization operon.</text>
</comment>
<keyword evidence="4" id="KW-0804">Transcription</keyword>
<dbReference type="PANTHER" id="PTHR30537">
    <property type="entry name" value="HTH-TYPE TRANSCRIPTIONAL REGULATOR"/>
    <property type="match status" value="1"/>
</dbReference>
<evidence type="ECO:0000256" key="7">
    <source>
        <dbReference type="ARBA" id="ARBA00083243"/>
    </source>
</evidence>
<dbReference type="AlphaFoldDB" id="A0AAU7RYA9"/>
<geneLocation type="plasmid" evidence="9">
    <name>unnamed1</name>
</geneLocation>
<feature type="domain" description="HTH lysR-type" evidence="8">
    <location>
        <begin position="3"/>
        <end position="60"/>
    </location>
</feature>
<dbReference type="InterPro" id="IPR000847">
    <property type="entry name" value="LysR_HTH_N"/>
</dbReference>
<dbReference type="Gene3D" id="1.10.10.10">
    <property type="entry name" value="Winged helix-like DNA-binding domain superfamily/Winged helix DNA-binding domain"/>
    <property type="match status" value="1"/>
</dbReference>
<accession>A0AAU7RYA9</accession>
<keyword evidence="2" id="KW-0805">Transcription regulation</keyword>
<dbReference type="PRINTS" id="PR00039">
    <property type="entry name" value="HTHLYSR"/>
</dbReference>
<evidence type="ECO:0000259" key="8">
    <source>
        <dbReference type="PROSITE" id="PS50931"/>
    </source>
</evidence>
<dbReference type="Gene3D" id="3.40.190.290">
    <property type="match status" value="1"/>
</dbReference>
<reference evidence="9" key="1">
    <citation type="submission" date="2024-06" db="EMBL/GenBank/DDBJ databases">
        <authorList>
            <person name="Li T."/>
            <person name="Gao R."/>
        </authorList>
    </citation>
    <scope>NUCLEOTIDE SEQUENCE</scope>
    <source>
        <strain evidence="9">ZPR3</strain>
        <plasmid evidence="9">unnamed1</plasmid>
    </source>
</reference>
<dbReference type="InterPro" id="IPR036388">
    <property type="entry name" value="WH-like_DNA-bd_sf"/>
</dbReference>
<dbReference type="Pfam" id="PF03466">
    <property type="entry name" value="LysR_substrate"/>
    <property type="match status" value="1"/>
</dbReference>
<dbReference type="GO" id="GO:0003700">
    <property type="term" value="F:DNA-binding transcription factor activity"/>
    <property type="evidence" value="ECO:0007669"/>
    <property type="project" value="InterPro"/>
</dbReference>
<dbReference type="InterPro" id="IPR058163">
    <property type="entry name" value="LysR-type_TF_proteobact-type"/>
</dbReference>
<evidence type="ECO:0000256" key="4">
    <source>
        <dbReference type="ARBA" id="ARBA00023163"/>
    </source>
</evidence>
<keyword evidence="9" id="KW-0614">Plasmid</keyword>
<dbReference type="SUPFAM" id="SSF46785">
    <property type="entry name" value="Winged helix' DNA-binding domain"/>
    <property type="match status" value="1"/>
</dbReference>
<sequence>MRDRFDGIEVFVEAVEAGGFKRAADRLSLTPSAVGKAIARLEERLGVRLFQRTTRTQCLTEDGQQYYERCVRAIEELRTGESLLETGRREVVGKLRVSLPVLFGRYCVAPILRAYARQHPKLELELSFNDRQVDMIADGFDLAIRNGALGNGTSLRARRLVSQRKALCVSPAYLAVRGQPHSLADFEDHDTLVYWRNDYALPWRLPDLSGNLVDVPVASRLRFDDLETITDAAVEGMGLAWLPYWLVSDHIRAGNLVELWADRPSATIETYAVWPVAQHLPLRSRLAIDALASELPKRFDQEIDQPVGLSAT</sequence>
<evidence type="ECO:0000256" key="2">
    <source>
        <dbReference type="ARBA" id="ARBA00023015"/>
    </source>
</evidence>
<dbReference type="RefSeq" id="WP_174182333.1">
    <property type="nucleotide sequence ID" value="NZ_CP157961.1"/>
</dbReference>
<evidence type="ECO:0000313" key="9">
    <source>
        <dbReference type="EMBL" id="XBT95096.1"/>
    </source>
</evidence>
<keyword evidence="3" id="KW-0238">DNA-binding</keyword>
<proteinExistence type="inferred from homology"/>
<dbReference type="EMBL" id="CP157961">
    <property type="protein sequence ID" value="XBT95096.1"/>
    <property type="molecule type" value="Genomic_DNA"/>
</dbReference>